<gene>
    <name evidence="2" type="ORF">HNR40_009746</name>
</gene>
<feature type="chain" id="PRO_5030870098" evidence="1">
    <location>
        <begin position="42"/>
        <end position="65"/>
    </location>
</feature>
<comment type="caution">
    <text evidence="2">The sequence shown here is derived from an EMBL/GenBank/DDBJ whole genome shotgun (WGS) entry which is preliminary data.</text>
</comment>
<evidence type="ECO:0000313" key="3">
    <source>
        <dbReference type="Proteomes" id="UP000568380"/>
    </source>
</evidence>
<keyword evidence="3" id="KW-1185">Reference proteome</keyword>
<protein>
    <submittedName>
        <fullName evidence="2">Uncharacterized protein</fullName>
    </submittedName>
</protein>
<organism evidence="2 3">
    <name type="scientific">Nonomuraea endophytica</name>
    <dbReference type="NCBI Taxonomy" id="714136"/>
    <lineage>
        <taxon>Bacteria</taxon>
        <taxon>Bacillati</taxon>
        <taxon>Actinomycetota</taxon>
        <taxon>Actinomycetes</taxon>
        <taxon>Streptosporangiales</taxon>
        <taxon>Streptosporangiaceae</taxon>
        <taxon>Nonomuraea</taxon>
    </lineage>
</organism>
<accession>A0A7W8ADS4</accession>
<reference evidence="2 3" key="1">
    <citation type="submission" date="2020-08" db="EMBL/GenBank/DDBJ databases">
        <title>Genomic Encyclopedia of Type Strains, Phase IV (KMG-IV): sequencing the most valuable type-strain genomes for metagenomic binning, comparative biology and taxonomic classification.</title>
        <authorList>
            <person name="Goeker M."/>
        </authorList>
    </citation>
    <scope>NUCLEOTIDE SEQUENCE [LARGE SCALE GENOMIC DNA]</scope>
    <source>
        <strain evidence="2 3">DSM 45385</strain>
    </source>
</reference>
<proteinExistence type="predicted"/>
<dbReference type="RefSeq" id="WP_184973985.1">
    <property type="nucleotide sequence ID" value="NZ_JACHIN010000021.1"/>
</dbReference>
<name>A0A7W8ADS4_9ACTN</name>
<sequence>MLFRISRPADASGDRRARLPRLAALALAGGAVLATTGAAHAAAPAPEPVELRLVLNDCPDDKVQP</sequence>
<evidence type="ECO:0000313" key="2">
    <source>
        <dbReference type="EMBL" id="MBB5084238.1"/>
    </source>
</evidence>
<dbReference type="EMBL" id="JACHIN010000021">
    <property type="protein sequence ID" value="MBB5084238.1"/>
    <property type="molecule type" value="Genomic_DNA"/>
</dbReference>
<dbReference type="AlphaFoldDB" id="A0A7W8ADS4"/>
<keyword evidence="1" id="KW-0732">Signal</keyword>
<feature type="signal peptide" evidence="1">
    <location>
        <begin position="1"/>
        <end position="41"/>
    </location>
</feature>
<dbReference type="Proteomes" id="UP000568380">
    <property type="component" value="Unassembled WGS sequence"/>
</dbReference>
<evidence type="ECO:0000256" key="1">
    <source>
        <dbReference type="SAM" id="SignalP"/>
    </source>
</evidence>